<name>G4Z8L5_PHYSP</name>
<dbReference type="Proteomes" id="UP000002640">
    <property type="component" value="Unassembled WGS sequence"/>
</dbReference>
<dbReference type="PANTHER" id="PTHR43433">
    <property type="entry name" value="HYDROLASE, ALPHA/BETA FOLD FAMILY PROTEIN"/>
    <property type="match status" value="1"/>
</dbReference>
<dbReference type="AlphaFoldDB" id="G4Z8L5"/>
<organism evidence="2 3">
    <name type="scientific">Phytophthora sojae (strain P6497)</name>
    <name type="common">Soybean stem and root rot agent</name>
    <name type="synonym">Phytophthora megasperma f. sp. glycines</name>
    <dbReference type="NCBI Taxonomy" id="1094619"/>
    <lineage>
        <taxon>Eukaryota</taxon>
        <taxon>Sar</taxon>
        <taxon>Stramenopiles</taxon>
        <taxon>Oomycota</taxon>
        <taxon>Peronosporomycetes</taxon>
        <taxon>Peronosporales</taxon>
        <taxon>Peronosporaceae</taxon>
        <taxon>Phytophthora</taxon>
    </lineage>
</organism>
<dbReference type="RefSeq" id="XP_009525283.1">
    <property type="nucleotide sequence ID" value="XM_009526988.1"/>
</dbReference>
<dbReference type="EMBL" id="JH159153">
    <property type="protein sequence ID" value="EGZ22566.1"/>
    <property type="molecule type" value="Genomic_DNA"/>
</dbReference>
<dbReference type="InParanoid" id="G4Z8L5"/>
<dbReference type="KEGG" id="psoj:PHYSODRAFT_496026"/>
<dbReference type="GO" id="GO:0003824">
    <property type="term" value="F:catalytic activity"/>
    <property type="evidence" value="ECO:0007669"/>
    <property type="project" value="InterPro"/>
</dbReference>
<gene>
    <name evidence="2" type="ORF">PHYSODRAFT_496026</name>
</gene>
<accession>G4Z8L5</accession>
<dbReference type="InterPro" id="IPR029058">
    <property type="entry name" value="AB_hydrolase_fold"/>
</dbReference>
<dbReference type="Gene3D" id="3.40.50.1820">
    <property type="entry name" value="alpha/beta hydrolase"/>
    <property type="match status" value="1"/>
</dbReference>
<dbReference type="SMR" id="G4Z8L5"/>
<dbReference type="OMA" id="VNDASIY"/>
<dbReference type="GeneID" id="20657253"/>
<dbReference type="InterPro" id="IPR050471">
    <property type="entry name" value="AB_hydrolase"/>
</dbReference>
<keyword evidence="3" id="KW-1185">Reference proteome</keyword>
<evidence type="ECO:0000313" key="3">
    <source>
        <dbReference type="Proteomes" id="UP000002640"/>
    </source>
</evidence>
<sequence length="326" mass="36219">MLQRFVVFDALYANPKHFAPDAKKMAALSTGITVEYVTHENEVKVDGAPEERVILITGFMTIKEAWTPLIDMLLHKWSGAVDGKRDVKLVSFDNRGVGGSDVESLSDVPLWRYTTSGMAQDALALMDYLNWESAHVVGISMGGMISMELALAAPKRVKSLTLIVTTRGRFVEDPRSKGPMKETMDATDPDAVAKAQLKLLYSDVYLDQPMSFGDQTRRQVVFEYLEKRAKARVKPGLLGTINQFLAVRTHWISDERLAAIIDAGFPILLVGGAMDILIPPREMQALRQHLKGDHVETLFFEQGGHGIILQYPEEIADSVTGMLLRC</sequence>
<protein>
    <recommendedName>
        <fullName evidence="1">AB hydrolase-1 domain-containing protein</fullName>
    </recommendedName>
</protein>
<dbReference type="Pfam" id="PF00561">
    <property type="entry name" value="Abhydrolase_1"/>
    <property type="match status" value="1"/>
</dbReference>
<dbReference type="PANTHER" id="PTHR43433:SF5">
    <property type="entry name" value="AB HYDROLASE-1 DOMAIN-CONTAINING PROTEIN"/>
    <property type="match status" value="1"/>
</dbReference>
<evidence type="ECO:0000259" key="1">
    <source>
        <dbReference type="Pfam" id="PF00561"/>
    </source>
</evidence>
<dbReference type="InterPro" id="IPR000639">
    <property type="entry name" value="Epox_hydrolase-like"/>
</dbReference>
<dbReference type="STRING" id="1094619.G4Z8L5"/>
<proteinExistence type="predicted"/>
<dbReference type="PRINTS" id="PR00412">
    <property type="entry name" value="EPOXHYDRLASE"/>
</dbReference>
<reference evidence="2 3" key="1">
    <citation type="journal article" date="2006" name="Science">
        <title>Phytophthora genome sequences uncover evolutionary origins and mechanisms of pathogenesis.</title>
        <authorList>
            <person name="Tyler B.M."/>
            <person name="Tripathy S."/>
            <person name="Zhang X."/>
            <person name="Dehal P."/>
            <person name="Jiang R.H."/>
            <person name="Aerts A."/>
            <person name="Arredondo F.D."/>
            <person name="Baxter L."/>
            <person name="Bensasson D."/>
            <person name="Beynon J.L."/>
            <person name="Chapman J."/>
            <person name="Damasceno C.M."/>
            <person name="Dorrance A.E."/>
            <person name="Dou D."/>
            <person name="Dickerman A.W."/>
            <person name="Dubchak I.L."/>
            <person name="Garbelotto M."/>
            <person name="Gijzen M."/>
            <person name="Gordon S.G."/>
            <person name="Govers F."/>
            <person name="Grunwald N.J."/>
            <person name="Huang W."/>
            <person name="Ivors K.L."/>
            <person name="Jones R.W."/>
            <person name="Kamoun S."/>
            <person name="Krampis K."/>
            <person name="Lamour K.H."/>
            <person name="Lee M.K."/>
            <person name="McDonald W.H."/>
            <person name="Medina M."/>
            <person name="Meijer H.J."/>
            <person name="Nordberg E.K."/>
            <person name="Maclean D.J."/>
            <person name="Ospina-Giraldo M.D."/>
            <person name="Morris P.F."/>
            <person name="Phuntumart V."/>
            <person name="Putnam N.H."/>
            <person name="Rash S."/>
            <person name="Rose J.K."/>
            <person name="Sakihama Y."/>
            <person name="Salamov A.A."/>
            <person name="Savidor A."/>
            <person name="Scheuring C.F."/>
            <person name="Smith B.M."/>
            <person name="Sobral B.W."/>
            <person name="Terry A."/>
            <person name="Torto-Alalibo T.A."/>
            <person name="Win J."/>
            <person name="Xu Z."/>
            <person name="Zhang H."/>
            <person name="Grigoriev I.V."/>
            <person name="Rokhsar D.S."/>
            <person name="Boore J.L."/>
        </authorList>
    </citation>
    <scope>NUCLEOTIDE SEQUENCE [LARGE SCALE GENOMIC DNA]</scope>
    <source>
        <strain evidence="2 3">P6497</strain>
    </source>
</reference>
<evidence type="ECO:0000313" key="2">
    <source>
        <dbReference type="EMBL" id="EGZ22566.1"/>
    </source>
</evidence>
<dbReference type="SUPFAM" id="SSF53474">
    <property type="entry name" value="alpha/beta-Hydrolases"/>
    <property type="match status" value="1"/>
</dbReference>
<feature type="domain" description="AB hydrolase-1" evidence="1">
    <location>
        <begin position="52"/>
        <end position="309"/>
    </location>
</feature>
<dbReference type="InterPro" id="IPR000073">
    <property type="entry name" value="AB_hydrolase_1"/>
</dbReference>
<dbReference type="PRINTS" id="PR00111">
    <property type="entry name" value="ABHYDROLASE"/>
</dbReference>